<evidence type="ECO:0000256" key="2">
    <source>
        <dbReference type="ARBA" id="ARBA00023002"/>
    </source>
</evidence>
<dbReference type="InterPro" id="IPR036291">
    <property type="entry name" value="NAD(P)-bd_dom_sf"/>
</dbReference>
<name>A0A895YHS7_9ACTN</name>
<dbReference type="Pfam" id="PF02800">
    <property type="entry name" value="Gp_dh_C"/>
    <property type="match status" value="1"/>
</dbReference>
<evidence type="ECO:0000313" key="8">
    <source>
        <dbReference type="Proteomes" id="UP000662857"/>
    </source>
</evidence>
<dbReference type="SUPFAM" id="SSF51735">
    <property type="entry name" value="NAD(P)-binding Rossmann-fold domains"/>
    <property type="match status" value="1"/>
</dbReference>
<dbReference type="FunFam" id="3.40.50.720:FF:000001">
    <property type="entry name" value="Glyceraldehyde-3-phosphate dehydrogenase"/>
    <property type="match status" value="1"/>
</dbReference>
<dbReference type="AlphaFoldDB" id="A0A895YHS7"/>
<protein>
    <submittedName>
        <fullName evidence="7">Aldehyde dehydrogenase</fullName>
    </submittedName>
</protein>
<dbReference type="InterPro" id="IPR020829">
    <property type="entry name" value="GlycerAld_3-P_DH_cat"/>
</dbReference>
<evidence type="ECO:0000259" key="6">
    <source>
        <dbReference type="SMART" id="SM00846"/>
    </source>
</evidence>
<keyword evidence="4" id="KW-0547">Nucleotide-binding</keyword>
<gene>
    <name evidence="7" type="ORF">JQS43_16845</name>
</gene>
<feature type="domain" description="Glyceraldehyde 3-phosphate dehydrogenase NAD(P) binding" evidence="6">
    <location>
        <begin position="3"/>
        <end position="153"/>
    </location>
</feature>
<dbReference type="GO" id="GO:0051287">
    <property type="term" value="F:NAD binding"/>
    <property type="evidence" value="ECO:0007669"/>
    <property type="project" value="InterPro"/>
</dbReference>
<dbReference type="InterPro" id="IPR020831">
    <property type="entry name" value="GlycerAld/Erythrose_P_DH"/>
</dbReference>
<dbReference type="RefSeq" id="WP_239675369.1">
    <property type="nucleotide sequence ID" value="NZ_CP070499.1"/>
</dbReference>
<reference evidence="7" key="1">
    <citation type="submission" date="2021-02" db="EMBL/GenBank/DDBJ databases">
        <title>Natrosporangium hydrolyticum gen. nov., sp. nov, a haloalkaliphilic actinobacterium from a soda solonchak soil.</title>
        <authorList>
            <person name="Sorokin D.Y."/>
            <person name="Khijniak T.V."/>
            <person name="Zakharycheva A.P."/>
            <person name="Boueva O.V."/>
            <person name="Ariskina E.V."/>
            <person name="Hahnke R.L."/>
            <person name="Bunk B."/>
            <person name="Sproer C."/>
            <person name="Schumann P."/>
            <person name="Evtushenko L.I."/>
            <person name="Kublanov I.V."/>
        </authorList>
    </citation>
    <scope>NUCLEOTIDE SEQUENCE</scope>
    <source>
        <strain evidence="7">DSM 106523</strain>
    </source>
</reference>
<dbReference type="KEGG" id="nhy:JQS43_16845"/>
<evidence type="ECO:0000256" key="1">
    <source>
        <dbReference type="ARBA" id="ARBA00007406"/>
    </source>
</evidence>
<dbReference type="InterPro" id="IPR020828">
    <property type="entry name" value="GlycerAld_3-P_DH_NAD(P)-bd"/>
</dbReference>
<feature type="binding site" evidence="4">
    <location>
        <begin position="12"/>
        <end position="13"/>
    </location>
    <ligand>
        <name>NAD(+)</name>
        <dbReference type="ChEBI" id="CHEBI:57540"/>
    </ligand>
</feature>
<evidence type="ECO:0000256" key="4">
    <source>
        <dbReference type="PIRSR" id="PIRSR000149-3"/>
    </source>
</evidence>
<evidence type="ECO:0000313" key="7">
    <source>
        <dbReference type="EMBL" id="QSB13288.1"/>
    </source>
</evidence>
<dbReference type="PIRSF" id="PIRSF000149">
    <property type="entry name" value="GAP_DH"/>
    <property type="match status" value="1"/>
</dbReference>
<proteinExistence type="inferred from homology"/>
<evidence type="ECO:0000256" key="5">
    <source>
        <dbReference type="RuleBase" id="RU000397"/>
    </source>
</evidence>
<dbReference type="SUPFAM" id="SSF55347">
    <property type="entry name" value="Glyceraldehyde-3-phosphate dehydrogenase-like, C-terminal domain"/>
    <property type="match status" value="1"/>
</dbReference>
<feature type="binding site" evidence="4">
    <location>
        <position position="35"/>
    </location>
    <ligand>
        <name>NAD(+)</name>
        <dbReference type="ChEBI" id="CHEBI:57540"/>
    </ligand>
</feature>
<dbReference type="Gene3D" id="3.40.50.720">
    <property type="entry name" value="NAD(P)-binding Rossmann-like Domain"/>
    <property type="match status" value="1"/>
</dbReference>
<accession>A0A895YHS7</accession>
<dbReference type="PANTHER" id="PTHR43148">
    <property type="entry name" value="GLYCERALDEHYDE-3-PHOSPHATE DEHYDROGENASE 2"/>
    <property type="match status" value="1"/>
</dbReference>
<dbReference type="GO" id="GO:0016620">
    <property type="term" value="F:oxidoreductase activity, acting on the aldehyde or oxo group of donors, NAD or NADP as acceptor"/>
    <property type="evidence" value="ECO:0007669"/>
    <property type="project" value="InterPro"/>
</dbReference>
<feature type="binding site" evidence="4">
    <location>
        <position position="121"/>
    </location>
    <ligand>
        <name>NAD(+)</name>
        <dbReference type="ChEBI" id="CHEBI:57540"/>
    </ligand>
</feature>
<dbReference type="Pfam" id="PF00044">
    <property type="entry name" value="Gp_dh_N"/>
    <property type="match status" value="1"/>
</dbReference>
<organism evidence="7 8">
    <name type="scientific">Natronosporangium hydrolyticum</name>
    <dbReference type="NCBI Taxonomy" id="2811111"/>
    <lineage>
        <taxon>Bacteria</taxon>
        <taxon>Bacillati</taxon>
        <taxon>Actinomycetota</taxon>
        <taxon>Actinomycetes</taxon>
        <taxon>Micromonosporales</taxon>
        <taxon>Micromonosporaceae</taxon>
        <taxon>Natronosporangium</taxon>
    </lineage>
</organism>
<evidence type="ECO:0000256" key="3">
    <source>
        <dbReference type="PIRSR" id="PIRSR000149-1"/>
    </source>
</evidence>
<keyword evidence="2" id="KW-0560">Oxidoreductase</keyword>
<dbReference type="SMART" id="SM00846">
    <property type="entry name" value="Gp_dh_N"/>
    <property type="match status" value="1"/>
</dbReference>
<dbReference type="Proteomes" id="UP000662857">
    <property type="component" value="Chromosome"/>
</dbReference>
<dbReference type="CDD" id="cd05214">
    <property type="entry name" value="GAPDH_I_N"/>
    <property type="match status" value="1"/>
</dbReference>
<dbReference type="EMBL" id="CP070499">
    <property type="protein sequence ID" value="QSB13288.1"/>
    <property type="molecule type" value="Genomic_DNA"/>
</dbReference>
<feature type="active site" description="Nucleophile" evidence="3">
    <location>
        <position position="153"/>
    </location>
</feature>
<keyword evidence="8" id="KW-1185">Reference proteome</keyword>
<dbReference type="PRINTS" id="PR00078">
    <property type="entry name" value="G3PDHDRGNASE"/>
</dbReference>
<keyword evidence="4" id="KW-0520">NAD</keyword>
<dbReference type="Gene3D" id="3.30.360.10">
    <property type="entry name" value="Dihydrodipicolinate Reductase, domain 2"/>
    <property type="match status" value="1"/>
</dbReference>
<sequence length="338" mass="36079">MTIRIGLNGVGRIGRNLWRIIHTSVPDVDVVVANDTADLDTVAHLLRYDSIRGPFPGEVRAGRGAIRVDDTTVALTHLPRPDQLDWRSYDVDLAIEATGQFTRGDSARGHLIAGAPLVVISTASPDADVSLMMGLNEHDFDPGQHRVVSNSCCTTYCMATMLSPLHQAYGVGKASASIAYSHGSRPGPLLDGVHHNLRMARANATNLVPANVPGVRHALDRVLPELAGQVAATAIRVPVTAVSAATLTLRLQAPANADDINHTLTQASLSILKDYLAVSHAPLVSTDLLGSTASCVVDAELTTVLDDLVRVVGWYDNEWGYAHRLIDLARFLTCQTGG</sequence>
<comment type="similarity">
    <text evidence="1 5">Belongs to the glyceraldehyde-3-phosphate dehydrogenase family.</text>
</comment>
<feature type="binding site" evidence="4">
    <location>
        <position position="317"/>
    </location>
    <ligand>
        <name>NAD(+)</name>
        <dbReference type="ChEBI" id="CHEBI:57540"/>
    </ligand>
</feature>